<dbReference type="AlphaFoldDB" id="A0A021VZ48"/>
<dbReference type="SUPFAM" id="SSF56349">
    <property type="entry name" value="DNA breaking-rejoining enzymes"/>
    <property type="match status" value="1"/>
</dbReference>
<evidence type="ECO:0000313" key="6">
    <source>
        <dbReference type="EMBL" id="EYR65305.1"/>
    </source>
</evidence>
<dbReference type="InterPro" id="IPR050090">
    <property type="entry name" value="Tyrosine_recombinase_XerCD"/>
</dbReference>
<proteinExistence type="inferred from homology"/>
<dbReference type="InterPro" id="IPR002104">
    <property type="entry name" value="Integrase_catalytic"/>
</dbReference>
<dbReference type="OrthoDB" id="1822491at2"/>
<dbReference type="InterPro" id="IPR013762">
    <property type="entry name" value="Integrase-like_cat_sf"/>
</dbReference>
<keyword evidence="3" id="KW-0238">DNA-binding</keyword>
<dbReference type="PANTHER" id="PTHR30349">
    <property type="entry name" value="PHAGE INTEGRASE-RELATED"/>
    <property type="match status" value="1"/>
</dbReference>
<dbReference type="EMBL" id="AXCW01000001">
    <property type="protein sequence ID" value="EYR65305.1"/>
    <property type="molecule type" value="Genomic_DNA"/>
</dbReference>
<dbReference type="InterPro" id="IPR011010">
    <property type="entry name" value="DNA_brk_join_enz"/>
</dbReference>
<organism evidence="6 7">
    <name type="scientific">Actinotalea ferrariae CF5-4</name>
    <dbReference type="NCBI Taxonomy" id="948458"/>
    <lineage>
        <taxon>Bacteria</taxon>
        <taxon>Bacillati</taxon>
        <taxon>Actinomycetota</taxon>
        <taxon>Actinomycetes</taxon>
        <taxon>Micrococcales</taxon>
        <taxon>Cellulomonadaceae</taxon>
        <taxon>Actinotalea</taxon>
    </lineage>
</organism>
<keyword evidence="4" id="KW-0233">DNA recombination</keyword>
<reference evidence="6 7" key="1">
    <citation type="submission" date="2014-01" db="EMBL/GenBank/DDBJ databases">
        <title>Actinotalea ferrariae CF5-4.</title>
        <authorList>
            <person name="Chen F."/>
            <person name="Li Y."/>
            <person name="Wang G."/>
        </authorList>
    </citation>
    <scope>NUCLEOTIDE SEQUENCE [LARGE SCALE GENOMIC DNA]</scope>
    <source>
        <strain evidence="6 7">CF5-4</strain>
    </source>
</reference>
<dbReference type="InterPro" id="IPR010998">
    <property type="entry name" value="Integrase_recombinase_N"/>
</dbReference>
<protein>
    <submittedName>
        <fullName evidence="6">Integrase</fullName>
    </submittedName>
</protein>
<sequence length="383" mass="43013">MAWVTVRRAEDGKKRYQGRYRDASGAKRTVGTFSTDKAAMQAAVRAEIALAEGTWIDPRAGRITFKEYAQNVWLPSRHLEVTTYAAYASNLRIHFVPFFGDYPMARIMPALVQEWVNQAAKPTTIADKRRKGLSARSIVKYHVMLHSIFARAVADRIIPFNPCAATDLPKVITTRTRTLTPDEYTRLLAQIPPRFTVMVMTAIETGLRWGELVALRPRHVDTEARTVTVQDTIVEVSTKDSPTGRRMIVKPYPKDDEPRTVAVSQDLIDALLARIDDLGLGPADLLFPSRETEGGQPLSRGTFNTRYWRPAVQRSGIDFPVRMHDLRHAHASWLLAGGADLLSVMERMGHAQIQTTQKYLHTLGDADQRALAAFHATRSRASR</sequence>
<evidence type="ECO:0000259" key="5">
    <source>
        <dbReference type="PROSITE" id="PS51898"/>
    </source>
</evidence>
<evidence type="ECO:0000256" key="2">
    <source>
        <dbReference type="ARBA" id="ARBA00022908"/>
    </source>
</evidence>
<dbReference type="Gene3D" id="1.10.150.130">
    <property type="match status" value="1"/>
</dbReference>
<keyword evidence="7" id="KW-1185">Reference proteome</keyword>
<dbReference type="CDD" id="cd01189">
    <property type="entry name" value="INT_ICEBs1_C_like"/>
    <property type="match status" value="1"/>
</dbReference>
<evidence type="ECO:0000256" key="4">
    <source>
        <dbReference type="ARBA" id="ARBA00023172"/>
    </source>
</evidence>
<dbReference type="Pfam" id="PF00589">
    <property type="entry name" value="Phage_integrase"/>
    <property type="match status" value="1"/>
</dbReference>
<accession>A0A021VZ48</accession>
<comment type="similarity">
    <text evidence="1">Belongs to the 'phage' integrase family.</text>
</comment>
<evidence type="ECO:0000256" key="1">
    <source>
        <dbReference type="ARBA" id="ARBA00008857"/>
    </source>
</evidence>
<evidence type="ECO:0000256" key="3">
    <source>
        <dbReference type="ARBA" id="ARBA00023125"/>
    </source>
</evidence>
<evidence type="ECO:0000313" key="7">
    <source>
        <dbReference type="Proteomes" id="UP000019753"/>
    </source>
</evidence>
<name>A0A021VZ48_9CELL</name>
<comment type="caution">
    <text evidence="6">The sequence shown here is derived from an EMBL/GenBank/DDBJ whole genome shotgun (WGS) entry which is preliminary data.</text>
</comment>
<gene>
    <name evidence="6" type="ORF">N866_00615</name>
</gene>
<dbReference type="PROSITE" id="PS51898">
    <property type="entry name" value="TYR_RECOMBINASE"/>
    <property type="match status" value="1"/>
</dbReference>
<dbReference type="InterPro" id="IPR004107">
    <property type="entry name" value="Integrase_SAM-like_N"/>
</dbReference>
<dbReference type="PANTHER" id="PTHR30349:SF64">
    <property type="entry name" value="PROPHAGE INTEGRASE INTD-RELATED"/>
    <property type="match status" value="1"/>
</dbReference>
<feature type="domain" description="Tyr recombinase" evidence="5">
    <location>
        <begin position="174"/>
        <end position="373"/>
    </location>
</feature>
<dbReference type="Gene3D" id="1.10.443.10">
    <property type="entry name" value="Intergrase catalytic core"/>
    <property type="match status" value="1"/>
</dbReference>
<dbReference type="GO" id="GO:0003677">
    <property type="term" value="F:DNA binding"/>
    <property type="evidence" value="ECO:0007669"/>
    <property type="project" value="UniProtKB-KW"/>
</dbReference>
<keyword evidence="2" id="KW-0229">DNA integration</keyword>
<dbReference type="GO" id="GO:0006310">
    <property type="term" value="P:DNA recombination"/>
    <property type="evidence" value="ECO:0007669"/>
    <property type="project" value="UniProtKB-KW"/>
</dbReference>
<dbReference type="Proteomes" id="UP000019753">
    <property type="component" value="Unassembled WGS sequence"/>
</dbReference>
<dbReference type="GO" id="GO:0015074">
    <property type="term" value="P:DNA integration"/>
    <property type="evidence" value="ECO:0007669"/>
    <property type="project" value="UniProtKB-KW"/>
</dbReference>
<dbReference type="Pfam" id="PF14659">
    <property type="entry name" value="Phage_int_SAM_3"/>
    <property type="match status" value="1"/>
</dbReference>